<dbReference type="EMBL" id="VJMH01006342">
    <property type="protein sequence ID" value="KAF0690714.1"/>
    <property type="molecule type" value="Genomic_DNA"/>
</dbReference>
<keyword evidence="5" id="KW-1185">Reference proteome</keyword>
<dbReference type="SMART" id="SM00369">
    <property type="entry name" value="LRR_TYP"/>
    <property type="match status" value="7"/>
</dbReference>
<proteinExistence type="predicted"/>
<dbReference type="Proteomes" id="UP000332933">
    <property type="component" value="Unassembled WGS sequence"/>
</dbReference>
<dbReference type="OrthoDB" id="203703at2759"/>
<evidence type="ECO:0000313" key="3">
    <source>
        <dbReference type="EMBL" id="KAF0690714.1"/>
    </source>
</evidence>
<dbReference type="PANTHER" id="PTHR48051:SF1">
    <property type="entry name" value="RAS SUPPRESSOR PROTEIN 1"/>
    <property type="match status" value="1"/>
</dbReference>
<keyword evidence="1" id="KW-0433">Leucine-rich repeat</keyword>
<evidence type="ECO:0000256" key="2">
    <source>
        <dbReference type="ARBA" id="ARBA00022737"/>
    </source>
</evidence>
<accession>A0A485L9Z5</accession>
<reference evidence="4 5" key="1">
    <citation type="submission" date="2019-03" db="EMBL/GenBank/DDBJ databases">
        <authorList>
            <person name="Gaulin E."/>
            <person name="Dumas B."/>
        </authorList>
    </citation>
    <scope>NUCLEOTIDE SEQUENCE [LARGE SCALE GENOMIC DNA]</scope>
    <source>
        <strain evidence="4">CBS 568.67</strain>
    </source>
</reference>
<keyword evidence="2" id="KW-0677">Repeat</keyword>
<dbReference type="SUPFAM" id="SSF52058">
    <property type="entry name" value="L domain-like"/>
    <property type="match status" value="1"/>
</dbReference>
<dbReference type="InterPro" id="IPR001611">
    <property type="entry name" value="Leu-rich_rpt"/>
</dbReference>
<protein>
    <submittedName>
        <fullName evidence="4">Aste57867_17909 protein</fullName>
    </submittedName>
</protein>
<dbReference type="Gene3D" id="3.80.10.10">
    <property type="entry name" value="Ribonuclease Inhibitor"/>
    <property type="match status" value="1"/>
</dbReference>
<sequence>MFVVKDLRKIPEILQDPEDEREQMRLGRRSAEFSGNLDVLCTPSNVTALTKLQKLSLYDNQLVSIERIGLLSKTPLCILDLGQNQLERLPDEIGSITTLKELWVSNNLLTEIPEAVLRLPLLSIVHLSNNRITHVPAAIGQAAALQVLSLDNNLIEDVPDDIGRCHDLVELNIRGNKVQVLPSSLGDCINLTTLAVNSNELKVLPESLGKCRQLTFLHANGNPILHFPSALVHFAHIRVNVANTRIASIDPDVEASWVVLTHLHVTPKESTLQEKSILILSGTPYAQSQKKKTEKP</sequence>
<dbReference type="InterPro" id="IPR032675">
    <property type="entry name" value="LRR_dom_sf"/>
</dbReference>
<dbReference type="EMBL" id="CAADRA010006363">
    <property type="protein sequence ID" value="VFT94651.1"/>
    <property type="molecule type" value="Genomic_DNA"/>
</dbReference>
<dbReference type="GO" id="GO:0005737">
    <property type="term" value="C:cytoplasm"/>
    <property type="evidence" value="ECO:0007669"/>
    <property type="project" value="TreeGrafter"/>
</dbReference>
<reference evidence="3" key="2">
    <citation type="submission" date="2019-06" db="EMBL/GenBank/DDBJ databases">
        <title>Genomics analysis of Aphanomyces spp. identifies a new class of oomycete effector associated with host adaptation.</title>
        <authorList>
            <person name="Gaulin E."/>
        </authorList>
    </citation>
    <scope>NUCLEOTIDE SEQUENCE</scope>
    <source>
        <strain evidence="3">CBS 578.67</strain>
    </source>
</reference>
<evidence type="ECO:0000313" key="5">
    <source>
        <dbReference type="Proteomes" id="UP000332933"/>
    </source>
</evidence>
<evidence type="ECO:0000313" key="4">
    <source>
        <dbReference type="EMBL" id="VFT94651.1"/>
    </source>
</evidence>
<dbReference type="Pfam" id="PF13855">
    <property type="entry name" value="LRR_8"/>
    <property type="match status" value="1"/>
</dbReference>
<evidence type="ECO:0000256" key="1">
    <source>
        <dbReference type="ARBA" id="ARBA00022614"/>
    </source>
</evidence>
<dbReference type="PANTHER" id="PTHR48051">
    <property type="match status" value="1"/>
</dbReference>
<dbReference type="InterPro" id="IPR003591">
    <property type="entry name" value="Leu-rich_rpt_typical-subtyp"/>
</dbReference>
<dbReference type="InterPro" id="IPR050216">
    <property type="entry name" value="LRR_domain-containing"/>
</dbReference>
<gene>
    <name evidence="4" type="primary">Aste57867_17909</name>
    <name evidence="3" type="ORF">As57867_017848</name>
    <name evidence="4" type="ORF">ASTE57867_17909</name>
</gene>
<dbReference type="AlphaFoldDB" id="A0A485L9Z5"/>
<name>A0A485L9Z5_9STRA</name>
<organism evidence="4 5">
    <name type="scientific">Aphanomyces stellatus</name>
    <dbReference type="NCBI Taxonomy" id="120398"/>
    <lineage>
        <taxon>Eukaryota</taxon>
        <taxon>Sar</taxon>
        <taxon>Stramenopiles</taxon>
        <taxon>Oomycota</taxon>
        <taxon>Saprolegniomycetes</taxon>
        <taxon>Saprolegniales</taxon>
        <taxon>Verrucalvaceae</taxon>
        <taxon>Aphanomyces</taxon>
    </lineage>
</organism>
<dbReference type="SMART" id="SM00364">
    <property type="entry name" value="LRR_BAC"/>
    <property type="match status" value="5"/>
</dbReference>
<dbReference type="PROSITE" id="PS51450">
    <property type="entry name" value="LRR"/>
    <property type="match status" value="2"/>
</dbReference>